<keyword evidence="3" id="KW-0378">Hydrolase</keyword>
<dbReference type="PRINTS" id="PR00127">
    <property type="entry name" value="CLPPROTEASEP"/>
</dbReference>
<dbReference type="SUPFAM" id="SSF52096">
    <property type="entry name" value="ClpP/crotonase"/>
    <property type="match status" value="1"/>
</dbReference>
<dbReference type="PANTHER" id="PTHR42987:SF4">
    <property type="entry name" value="PROTEASE SOHB-RELATED"/>
    <property type="match status" value="1"/>
</dbReference>
<keyword evidence="5" id="KW-0812">Transmembrane</keyword>
<gene>
    <name evidence="7" type="ORF">PLANPX_5922</name>
</gene>
<dbReference type="Gene3D" id="6.20.330.10">
    <property type="match status" value="1"/>
</dbReference>
<dbReference type="EMBL" id="AP021861">
    <property type="protein sequence ID" value="BBO36310.1"/>
    <property type="molecule type" value="Genomic_DNA"/>
</dbReference>
<dbReference type="CDD" id="cd07023">
    <property type="entry name" value="S49_Sppa_N_C"/>
    <property type="match status" value="1"/>
</dbReference>
<dbReference type="InterPro" id="IPR047272">
    <property type="entry name" value="S49_SppA_C"/>
</dbReference>
<dbReference type="Pfam" id="PF01343">
    <property type="entry name" value="Peptidase_S49"/>
    <property type="match status" value="1"/>
</dbReference>
<dbReference type="GO" id="GO:0004176">
    <property type="term" value="F:ATP-dependent peptidase activity"/>
    <property type="evidence" value="ECO:0007669"/>
    <property type="project" value="InterPro"/>
</dbReference>
<dbReference type="GO" id="GO:0006508">
    <property type="term" value="P:proteolysis"/>
    <property type="evidence" value="ECO:0007669"/>
    <property type="project" value="UniProtKB-KW"/>
</dbReference>
<evidence type="ECO:0000256" key="1">
    <source>
        <dbReference type="ARBA" id="ARBA00008683"/>
    </source>
</evidence>
<evidence type="ECO:0000259" key="6">
    <source>
        <dbReference type="Pfam" id="PF01343"/>
    </source>
</evidence>
<keyword evidence="5" id="KW-0472">Membrane</keyword>
<protein>
    <recommendedName>
        <fullName evidence="6">Peptidase S49 domain-containing protein</fullName>
    </recommendedName>
</protein>
<evidence type="ECO:0000256" key="5">
    <source>
        <dbReference type="SAM" id="Phobius"/>
    </source>
</evidence>
<organism evidence="7 8">
    <name type="scientific">Lacipirellula parvula</name>
    <dbReference type="NCBI Taxonomy" id="2650471"/>
    <lineage>
        <taxon>Bacteria</taxon>
        <taxon>Pseudomonadati</taxon>
        <taxon>Planctomycetota</taxon>
        <taxon>Planctomycetia</taxon>
        <taxon>Pirellulales</taxon>
        <taxon>Lacipirellulaceae</taxon>
        <taxon>Lacipirellula</taxon>
    </lineage>
</organism>
<feature type="domain" description="Peptidase S49" evidence="6">
    <location>
        <begin position="133"/>
        <end position="296"/>
    </location>
</feature>
<accession>A0A5K7XHF4</accession>
<dbReference type="KEGG" id="lpav:PLANPX_5922"/>
<dbReference type="InterPro" id="IPR029045">
    <property type="entry name" value="ClpP/crotonase-like_dom_sf"/>
</dbReference>
<keyword evidence="2" id="KW-0645">Protease</keyword>
<dbReference type="GO" id="GO:0004252">
    <property type="term" value="F:serine-type endopeptidase activity"/>
    <property type="evidence" value="ECO:0007669"/>
    <property type="project" value="InterPro"/>
</dbReference>
<sequence length="359" mass="39070">MSTVTPAPGSPPSQVIIQQQAPSAFGRYGKLLLIVLGICVMIIIGQNASYQRYFSPADAPQEKYHSLSKEATDKIAIIRVEGTILDPDGFVKKQIDRVREDNDVKGIVLRVDSPGGTVTASDYLYHELKELVKDREIPMVVSMGSICASGGYYLAMAGSDQKTQDDIIYAEPSTWTGSIGVVIPHYDVSELLSTWKVKDDSVASHKYKLMGSPTRELSPEERAEERKLLQGLVDQSFARFKAIVESGRPKLKGNEADLKKATTGQIFTAEQAQELGLIDQIGFMEAAIERAAKLAGKDTASVRCVEYESPPSALGALLGADSQLLPQRSSLDLAGVLDLTAPRAYYLCTWLPAILSNSR</sequence>
<evidence type="ECO:0000256" key="4">
    <source>
        <dbReference type="ARBA" id="ARBA00022825"/>
    </source>
</evidence>
<name>A0A5K7XHF4_9BACT</name>
<proteinExistence type="inferred from homology"/>
<dbReference type="Gene3D" id="3.90.226.10">
    <property type="entry name" value="2-enoyl-CoA Hydratase, Chain A, domain 1"/>
    <property type="match status" value="1"/>
</dbReference>
<comment type="similarity">
    <text evidence="1">Belongs to the peptidase S49 family.</text>
</comment>
<keyword evidence="5" id="KW-1133">Transmembrane helix</keyword>
<dbReference type="RefSeq" id="WP_152101497.1">
    <property type="nucleotide sequence ID" value="NZ_AP021861.1"/>
</dbReference>
<evidence type="ECO:0000313" key="7">
    <source>
        <dbReference type="EMBL" id="BBO36310.1"/>
    </source>
</evidence>
<dbReference type="InterPro" id="IPR001907">
    <property type="entry name" value="ClpP"/>
</dbReference>
<dbReference type="InterPro" id="IPR004635">
    <property type="entry name" value="Pept_S49_SppA"/>
</dbReference>
<dbReference type="PANTHER" id="PTHR42987">
    <property type="entry name" value="PEPTIDASE S49"/>
    <property type="match status" value="1"/>
</dbReference>
<dbReference type="AlphaFoldDB" id="A0A5K7XHF4"/>
<dbReference type="InterPro" id="IPR002142">
    <property type="entry name" value="Peptidase_S49"/>
</dbReference>
<evidence type="ECO:0000313" key="8">
    <source>
        <dbReference type="Proteomes" id="UP000326837"/>
    </source>
</evidence>
<dbReference type="NCBIfam" id="TIGR00706">
    <property type="entry name" value="SppA_dom"/>
    <property type="match status" value="1"/>
</dbReference>
<keyword evidence="8" id="KW-1185">Reference proteome</keyword>
<evidence type="ECO:0000256" key="3">
    <source>
        <dbReference type="ARBA" id="ARBA00022801"/>
    </source>
</evidence>
<dbReference type="Proteomes" id="UP000326837">
    <property type="component" value="Chromosome"/>
</dbReference>
<evidence type="ECO:0000256" key="2">
    <source>
        <dbReference type="ARBA" id="ARBA00022670"/>
    </source>
</evidence>
<reference evidence="8" key="1">
    <citation type="submission" date="2019-10" db="EMBL/GenBank/DDBJ databases">
        <title>Lacipirellula parvula gen. nov., sp. nov., representing a lineage of planctomycetes widespread in freshwater anoxic habitats, and description of the family Lacipirellulaceae.</title>
        <authorList>
            <person name="Dedysh S.N."/>
            <person name="Kulichevskaya I.S."/>
            <person name="Beletsky A.V."/>
            <person name="Rakitin A.L."/>
            <person name="Mardanov A.V."/>
            <person name="Ivanova A.A."/>
            <person name="Saltykova V.X."/>
            <person name="Rijpstra W.I.C."/>
            <person name="Sinninghe Damste J.S."/>
            <person name="Ravin N.V."/>
        </authorList>
    </citation>
    <scope>NUCLEOTIDE SEQUENCE [LARGE SCALE GENOMIC DNA]</scope>
    <source>
        <strain evidence="8">PX69</strain>
    </source>
</reference>
<keyword evidence="4" id="KW-0720">Serine protease</keyword>
<feature type="transmembrane region" description="Helical" evidence="5">
    <location>
        <begin position="28"/>
        <end position="45"/>
    </location>
</feature>